<evidence type="ECO:0000313" key="1">
    <source>
        <dbReference type="EMBL" id="KAH7975108.1"/>
    </source>
</evidence>
<protein>
    <submittedName>
        <fullName evidence="1">Uncharacterized protein</fullName>
    </submittedName>
</protein>
<reference evidence="1" key="1">
    <citation type="submission" date="2020-05" db="EMBL/GenBank/DDBJ databases">
        <title>Large-scale comparative analyses of tick genomes elucidate their genetic diversity and vector capacities.</title>
        <authorList>
            <person name="Jia N."/>
            <person name="Wang J."/>
            <person name="Shi W."/>
            <person name="Du L."/>
            <person name="Sun Y."/>
            <person name="Zhan W."/>
            <person name="Jiang J."/>
            <person name="Wang Q."/>
            <person name="Zhang B."/>
            <person name="Ji P."/>
            <person name="Sakyi L.B."/>
            <person name="Cui X."/>
            <person name="Yuan T."/>
            <person name="Jiang B."/>
            <person name="Yang W."/>
            <person name="Lam T.T.-Y."/>
            <person name="Chang Q."/>
            <person name="Ding S."/>
            <person name="Wang X."/>
            <person name="Zhu J."/>
            <person name="Ruan X."/>
            <person name="Zhao L."/>
            <person name="Wei J."/>
            <person name="Que T."/>
            <person name="Du C."/>
            <person name="Cheng J."/>
            <person name="Dai P."/>
            <person name="Han X."/>
            <person name="Huang E."/>
            <person name="Gao Y."/>
            <person name="Liu J."/>
            <person name="Shao H."/>
            <person name="Ye R."/>
            <person name="Li L."/>
            <person name="Wei W."/>
            <person name="Wang X."/>
            <person name="Wang C."/>
            <person name="Yang T."/>
            <person name="Huo Q."/>
            <person name="Li W."/>
            <person name="Guo W."/>
            <person name="Chen H."/>
            <person name="Zhou L."/>
            <person name="Ni X."/>
            <person name="Tian J."/>
            <person name="Zhou Y."/>
            <person name="Sheng Y."/>
            <person name="Liu T."/>
            <person name="Pan Y."/>
            <person name="Xia L."/>
            <person name="Li J."/>
            <person name="Zhao F."/>
            <person name="Cao W."/>
        </authorList>
    </citation>
    <scope>NUCLEOTIDE SEQUENCE</scope>
    <source>
        <strain evidence="1">Dsil-2018</strain>
    </source>
</reference>
<organism evidence="1 2">
    <name type="scientific">Dermacentor silvarum</name>
    <name type="common">Tick</name>
    <dbReference type="NCBI Taxonomy" id="543639"/>
    <lineage>
        <taxon>Eukaryota</taxon>
        <taxon>Metazoa</taxon>
        <taxon>Ecdysozoa</taxon>
        <taxon>Arthropoda</taxon>
        <taxon>Chelicerata</taxon>
        <taxon>Arachnida</taxon>
        <taxon>Acari</taxon>
        <taxon>Parasitiformes</taxon>
        <taxon>Ixodida</taxon>
        <taxon>Ixodoidea</taxon>
        <taxon>Ixodidae</taxon>
        <taxon>Rhipicephalinae</taxon>
        <taxon>Dermacentor</taxon>
    </lineage>
</organism>
<keyword evidence="2" id="KW-1185">Reference proteome</keyword>
<name>A0ACB8DRN0_DERSI</name>
<gene>
    <name evidence="1" type="ORF">HPB49_023635</name>
</gene>
<sequence>MQECLGQSPQTFSSESCLSSVRLRLTSSQYMAERIVGHQRMDSGTSGGTEAAGGVRQASRYNYFNLKGLLHKKNFHFKLEHLPKVVRNASQRHIVRGFFPGPHRGWLGFDQMSFDLGFDFTQADNASAVDAFIKHVDTVFDLVMVVERLNESLVLLRDLLCWEMDDVVMFKINARRTEHQRPPSGTLAAELRSLNAVDVKLHEYFTRRFDERVQSFGWARMRKELRLLKQRTEYWYQQCVARENERGKNARQSLMLTYRVKNTSSHLCELMTLNEFAFTHRLRTIQLERFSSANSTLAA</sequence>
<comment type="caution">
    <text evidence="1">The sequence shown here is derived from an EMBL/GenBank/DDBJ whole genome shotgun (WGS) entry which is preliminary data.</text>
</comment>
<accession>A0ACB8DRN0</accession>
<dbReference type="Proteomes" id="UP000821865">
    <property type="component" value="Chromosome 10"/>
</dbReference>
<evidence type="ECO:0000313" key="2">
    <source>
        <dbReference type="Proteomes" id="UP000821865"/>
    </source>
</evidence>
<dbReference type="EMBL" id="CM023479">
    <property type="protein sequence ID" value="KAH7975108.1"/>
    <property type="molecule type" value="Genomic_DNA"/>
</dbReference>
<proteinExistence type="predicted"/>